<gene>
    <name evidence="2" type="primary">LOC100833852</name>
    <name evidence="1" type="ORF">BRADI_5g03280v3</name>
</gene>
<dbReference type="EMBL" id="CM000884">
    <property type="protein sequence ID" value="KQJ81820.2"/>
    <property type="molecule type" value="Genomic_DNA"/>
</dbReference>
<dbReference type="OMA" id="NDESELM"/>
<dbReference type="PANTHER" id="PTHR31549:SF32">
    <property type="match status" value="1"/>
</dbReference>
<dbReference type="RefSeq" id="XP_003581042.1">
    <property type="nucleotide sequence ID" value="XM_003580994.4"/>
</dbReference>
<evidence type="ECO:0000313" key="2">
    <source>
        <dbReference type="EnsemblPlants" id="KQJ81820"/>
    </source>
</evidence>
<dbReference type="AlphaFoldDB" id="I1IW75"/>
<dbReference type="PANTHER" id="PTHR31549">
    <property type="entry name" value="PROTEIN, PUTATIVE (DUF247)-RELATED-RELATED"/>
    <property type="match status" value="1"/>
</dbReference>
<sequence length="514" mass="58330">MADWSMEPAVWVPSDYRLADWSMEPAPAVWVPGLPIEYVSTEMLGSCFQVSVPSSIGEQQLVEYTAAATPVEKAAQEPREVVDFHGMEMYIHSPIRLFEKSAHEFKVDVDKMGTKMHRYPSYFPDLPTRYKVPGTVAIGPYNHHYDHLQPAEHVKHVAAYHCIRQSHGHTVQEMYDAVVSVADQARSLYDEDVMAGISNDDFLPMMFYDACFLVQYMLTCTVDDLEDMDESLRSFFDSNDEAIFNDIMLLENQIPWLVMETVLRFKSVPLEDFVTSLKGFLQDRKDLNIQTVVLDDFFEPPHLLGLLRFYVVGRSNAIAERKRLEPTESISFSVSAVELKEIGITLAVSKTTELMEVGINIGNFFGELSLPQLSLDATNASILVNMAAFELCTTPNFQADLVDENSAVCSYLQHLAMIVDREEDVHELRRKRVLQGGGGLTNKDVVEFFTSLQDLRLGSCYVRTMEEIENYRKRRWFWIDILKFYNENKKTIATVVSGTAALGSVLGTILSLKK</sequence>
<organism evidence="1">
    <name type="scientific">Brachypodium distachyon</name>
    <name type="common">Purple false brome</name>
    <name type="synonym">Trachynia distachya</name>
    <dbReference type="NCBI Taxonomy" id="15368"/>
    <lineage>
        <taxon>Eukaryota</taxon>
        <taxon>Viridiplantae</taxon>
        <taxon>Streptophyta</taxon>
        <taxon>Embryophyta</taxon>
        <taxon>Tracheophyta</taxon>
        <taxon>Spermatophyta</taxon>
        <taxon>Magnoliopsida</taxon>
        <taxon>Liliopsida</taxon>
        <taxon>Poales</taxon>
        <taxon>Poaceae</taxon>
        <taxon>BOP clade</taxon>
        <taxon>Pooideae</taxon>
        <taxon>Stipodae</taxon>
        <taxon>Brachypodieae</taxon>
        <taxon>Brachypodium</taxon>
    </lineage>
</organism>
<name>I1IW75_BRADI</name>
<keyword evidence="3" id="KW-1185">Reference proteome</keyword>
<dbReference type="Pfam" id="PF03140">
    <property type="entry name" value="DUF247"/>
    <property type="match status" value="1"/>
</dbReference>
<accession>A0A0Q3E6I7</accession>
<dbReference type="GeneID" id="100833852"/>
<proteinExistence type="predicted"/>
<reference evidence="1 2" key="1">
    <citation type="journal article" date="2010" name="Nature">
        <title>Genome sequencing and analysis of the model grass Brachypodium distachyon.</title>
        <authorList>
            <consortium name="International Brachypodium Initiative"/>
        </authorList>
    </citation>
    <scope>NUCLEOTIDE SEQUENCE [LARGE SCALE GENOMIC DNA]</scope>
    <source>
        <strain evidence="1">Bd21</strain>
        <strain evidence="2">cv. Bd21</strain>
    </source>
</reference>
<evidence type="ECO:0000313" key="1">
    <source>
        <dbReference type="EMBL" id="KQJ81820.2"/>
    </source>
</evidence>
<dbReference type="KEGG" id="bdi:100833852"/>
<dbReference type="OrthoDB" id="676317at2759"/>
<reference evidence="2" key="3">
    <citation type="submission" date="2018-08" db="UniProtKB">
        <authorList>
            <consortium name="EnsemblPlants"/>
        </authorList>
    </citation>
    <scope>IDENTIFICATION</scope>
    <source>
        <strain evidence="2">cv. Bd21</strain>
    </source>
</reference>
<dbReference type="STRING" id="15368.I1IW75"/>
<dbReference type="Proteomes" id="UP000008810">
    <property type="component" value="Chromosome 5"/>
</dbReference>
<dbReference type="EnsemblPlants" id="KQJ81820">
    <property type="protein sequence ID" value="KQJ81820"/>
    <property type="gene ID" value="BRADI_5g03280v3"/>
</dbReference>
<dbReference type="Gramene" id="KQJ81820">
    <property type="protein sequence ID" value="KQJ81820"/>
    <property type="gene ID" value="BRADI_5g03280v3"/>
</dbReference>
<accession>I1IW75</accession>
<reference evidence="1" key="2">
    <citation type="submission" date="2017-06" db="EMBL/GenBank/DDBJ databases">
        <title>WGS assembly of Brachypodium distachyon.</title>
        <authorList>
            <consortium name="The International Brachypodium Initiative"/>
            <person name="Lucas S."/>
            <person name="Harmon-Smith M."/>
            <person name="Lail K."/>
            <person name="Tice H."/>
            <person name="Grimwood J."/>
            <person name="Bruce D."/>
            <person name="Barry K."/>
            <person name="Shu S."/>
            <person name="Lindquist E."/>
            <person name="Wang M."/>
            <person name="Pitluck S."/>
            <person name="Vogel J.P."/>
            <person name="Garvin D.F."/>
            <person name="Mockler T.C."/>
            <person name="Schmutz J."/>
            <person name="Rokhsar D."/>
            <person name="Bevan M.W."/>
        </authorList>
    </citation>
    <scope>NUCLEOTIDE SEQUENCE</scope>
    <source>
        <strain evidence="1">Bd21</strain>
    </source>
</reference>
<protein>
    <submittedName>
        <fullName evidence="1 2">Uncharacterized protein</fullName>
    </submittedName>
</protein>
<dbReference type="HOGENOM" id="CLU_020188_1_1_1"/>
<dbReference type="eggNOG" id="ENOG502RRN7">
    <property type="taxonomic scope" value="Eukaryota"/>
</dbReference>
<evidence type="ECO:0000313" key="3">
    <source>
        <dbReference type="Proteomes" id="UP000008810"/>
    </source>
</evidence>
<dbReference type="InterPro" id="IPR004158">
    <property type="entry name" value="DUF247_pln"/>
</dbReference>